<feature type="compositionally biased region" description="Polar residues" evidence="1">
    <location>
        <begin position="30"/>
        <end position="65"/>
    </location>
</feature>
<feature type="region of interest" description="Disordered" evidence="1">
    <location>
        <begin position="157"/>
        <end position="199"/>
    </location>
</feature>
<dbReference type="InterPro" id="IPR008700">
    <property type="entry name" value="TypeIII_avirulence_cleave"/>
</dbReference>
<accession>A0A8T0II49</accession>
<dbReference type="Proteomes" id="UP000822688">
    <property type="component" value="Chromosome 3"/>
</dbReference>
<dbReference type="EMBL" id="CM026423">
    <property type="protein sequence ID" value="KAG0583440.1"/>
    <property type="molecule type" value="Genomic_DNA"/>
</dbReference>
<keyword evidence="4" id="KW-1185">Reference proteome</keyword>
<proteinExistence type="predicted"/>
<organism evidence="3 4">
    <name type="scientific">Ceratodon purpureus</name>
    <name type="common">Fire moss</name>
    <name type="synonym">Dicranum purpureum</name>
    <dbReference type="NCBI Taxonomy" id="3225"/>
    <lineage>
        <taxon>Eukaryota</taxon>
        <taxon>Viridiplantae</taxon>
        <taxon>Streptophyta</taxon>
        <taxon>Embryophyta</taxon>
        <taxon>Bryophyta</taxon>
        <taxon>Bryophytina</taxon>
        <taxon>Bryopsida</taxon>
        <taxon>Dicranidae</taxon>
        <taxon>Pseudoditrichales</taxon>
        <taxon>Ditrichaceae</taxon>
        <taxon>Ceratodon</taxon>
    </lineage>
</organism>
<dbReference type="AlphaFoldDB" id="A0A8T0II49"/>
<name>A0A8T0II49_CERPU</name>
<reference evidence="3" key="1">
    <citation type="submission" date="2020-06" db="EMBL/GenBank/DDBJ databases">
        <title>WGS assembly of Ceratodon purpureus strain R40.</title>
        <authorList>
            <person name="Carey S.B."/>
            <person name="Jenkins J."/>
            <person name="Shu S."/>
            <person name="Lovell J.T."/>
            <person name="Sreedasyam A."/>
            <person name="Maumus F."/>
            <person name="Tiley G.P."/>
            <person name="Fernandez-Pozo N."/>
            <person name="Barry K."/>
            <person name="Chen C."/>
            <person name="Wang M."/>
            <person name="Lipzen A."/>
            <person name="Daum C."/>
            <person name="Saski C.A."/>
            <person name="Payton A.C."/>
            <person name="Mcbreen J.C."/>
            <person name="Conrad R.E."/>
            <person name="Kollar L.M."/>
            <person name="Olsson S."/>
            <person name="Huttunen S."/>
            <person name="Landis J.B."/>
            <person name="Wickett N.J."/>
            <person name="Johnson M.G."/>
            <person name="Rensing S.A."/>
            <person name="Grimwood J."/>
            <person name="Schmutz J."/>
            <person name="Mcdaniel S.F."/>
        </authorList>
    </citation>
    <scope>NUCLEOTIDE SEQUENCE</scope>
    <source>
        <strain evidence="3">R40</strain>
    </source>
</reference>
<feature type="domain" description="RIN4 pathogenic type III effector avirulence factor Avr cleavage site" evidence="2">
    <location>
        <begin position="123"/>
        <end position="156"/>
    </location>
</feature>
<evidence type="ECO:0000313" key="4">
    <source>
        <dbReference type="Proteomes" id="UP000822688"/>
    </source>
</evidence>
<protein>
    <recommendedName>
        <fullName evidence="2">RIN4 pathogenic type III effector avirulence factor Avr cleavage site domain-containing protein</fullName>
    </recommendedName>
</protein>
<gene>
    <name evidence="3" type="ORF">KC19_3G135800</name>
</gene>
<dbReference type="Pfam" id="PF05627">
    <property type="entry name" value="AvrRpt-cleavage"/>
    <property type="match status" value="1"/>
</dbReference>
<sequence length="209" mass="22709">MAGDKAVVAKAREVERDIVLKAKVEALQMEYSNVSSPKVPSSASDTPRASSVATPKGSVKSSARSTPAPRKYVSPMARAREEKKRREAGESNKSKDWPCLSDMESSSNPSTSGSLHSDMSTTKPANLPKFGEWDKHSVNSGPCYSILFQNAAQEKKIGGPVRIHSTQPNSPPRTQDLYQALPPATTKSTKKSKTTKKKKQFSLFCCFSS</sequence>
<feature type="compositionally biased region" description="Basic residues" evidence="1">
    <location>
        <begin position="188"/>
        <end position="199"/>
    </location>
</feature>
<evidence type="ECO:0000259" key="2">
    <source>
        <dbReference type="Pfam" id="PF05627"/>
    </source>
</evidence>
<comment type="caution">
    <text evidence="3">The sequence shown here is derived from an EMBL/GenBank/DDBJ whole genome shotgun (WGS) entry which is preliminary data.</text>
</comment>
<feature type="compositionally biased region" description="Polar residues" evidence="1">
    <location>
        <begin position="164"/>
        <end position="177"/>
    </location>
</feature>
<feature type="region of interest" description="Disordered" evidence="1">
    <location>
        <begin position="30"/>
        <end position="134"/>
    </location>
</feature>
<evidence type="ECO:0000313" key="3">
    <source>
        <dbReference type="EMBL" id="KAG0583440.1"/>
    </source>
</evidence>
<feature type="compositionally biased region" description="Basic and acidic residues" evidence="1">
    <location>
        <begin position="78"/>
        <end position="96"/>
    </location>
</feature>
<feature type="compositionally biased region" description="Polar residues" evidence="1">
    <location>
        <begin position="103"/>
        <end position="124"/>
    </location>
</feature>
<evidence type="ECO:0000256" key="1">
    <source>
        <dbReference type="SAM" id="MobiDB-lite"/>
    </source>
</evidence>